<comment type="caution">
    <text evidence="1">The sequence shown here is derived from an EMBL/GenBank/DDBJ whole genome shotgun (WGS) entry which is preliminary data.</text>
</comment>
<name>A0ACA9SGC5_9GLOM</name>
<dbReference type="Proteomes" id="UP000789920">
    <property type="component" value="Unassembled WGS sequence"/>
</dbReference>
<evidence type="ECO:0000313" key="2">
    <source>
        <dbReference type="Proteomes" id="UP000789920"/>
    </source>
</evidence>
<organism evidence="1 2">
    <name type="scientific">Racocetra persica</name>
    <dbReference type="NCBI Taxonomy" id="160502"/>
    <lineage>
        <taxon>Eukaryota</taxon>
        <taxon>Fungi</taxon>
        <taxon>Fungi incertae sedis</taxon>
        <taxon>Mucoromycota</taxon>
        <taxon>Glomeromycotina</taxon>
        <taxon>Glomeromycetes</taxon>
        <taxon>Diversisporales</taxon>
        <taxon>Gigasporaceae</taxon>
        <taxon>Racocetra</taxon>
    </lineage>
</organism>
<reference evidence="1" key="1">
    <citation type="submission" date="2021-06" db="EMBL/GenBank/DDBJ databases">
        <authorList>
            <person name="Kallberg Y."/>
            <person name="Tangrot J."/>
            <person name="Rosling A."/>
        </authorList>
    </citation>
    <scope>NUCLEOTIDE SEQUENCE</scope>
    <source>
        <strain evidence="1">MA461A</strain>
    </source>
</reference>
<feature type="non-terminal residue" evidence="1">
    <location>
        <position position="42"/>
    </location>
</feature>
<sequence>GTNSDNFIEKIIYFTKGLIAKHVQFSAISVEYSLTDSEGYAI</sequence>
<dbReference type="EMBL" id="CAJVQC010117744">
    <property type="protein sequence ID" value="CAG8837465.1"/>
    <property type="molecule type" value="Genomic_DNA"/>
</dbReference>
<evidence type="ECO:0000313" key="1">
    <source>
        <dbReference type="EMBL" id="CAG8837465.1"/>
    </source>
</evidence>
<feature type="non-terminal residue" evidence="1">
    <location>
        <position position="1"/>
    </location>
</feature>
<protein>
    <submittedName>
        <fullName evidence="1">12192_t:CDS:1</fullName>
    </submittedName>
</protein>
<gene>
    <name evidence="1" type="ORF">RPERSI_LOCUS30317</name>
</gene>
<proteinExistence type="predicted"/>
<keyword evidence="2" id="KW-1185">Reference proteome</keyword>
<accession>A0ACA9SGC5</accession>